<dbReference type="InterPro" id="IPR053149">
    <property type="entry name" value="TPK"/>
</dbReference>
<reference evidence="7 8" key="1">
    <citation type="submission" date="2020-01" db="EMBL/GenBank/DDBJ databases">
        <title>Vast differences in strain-level diversity in the gut microbiota of two closely related honey bee species.</title>
        <authorList>
            <person name="Ellegaard K.M."/>
            <person name="Suenami S."/>
            <person name="Miyazaki R."/>
            <person name="Engel P."/>
        </authorList>
    </citation>
    <scope>NUCLEOTIDE SEQUENCE [LARGE SCALE GENOMIC DNA]</scope>
    <source>
        <strain evidence="7 8">ESL0416</strain>
    </source>
</reference>
<dbReference type="InterPro" id="IPR007371">
    <property type="entry name" value="TPK_catalytic"/>
</dbReference>
<keyword evidence="8" id="KW-1185">Reference proteome</keyword>
<dbReference type="CDD" id="cd07995">
    <property type="entry name" value="TPK"/>
    <property type="match status" value="1"/>
</dbReference>
<dbReference type="InterPro" id="IPR006282">
    <property type="entry name" value="Thi_PPkinase"/>
</dbReference>
<keyword evidence="3" id="KW-0418">Kinase</keyword>
<dbReference type="NCBIfam" id="TIGR01378">
    <property type="entry name" value="thi_PPkinase"/>
    <property type="match status" value="1"/>
</dbReference>
<name>A0ABX8W893_9LACO</name>
<evidence type="ECO:0000259" key="6">
    <source>
        <dbReference type="SMART" id="SM00983"/>
    </source>
</evidence>
<dbReference type="EMBL" id="CP048268">
    <property type="protein sequence ID" value="QYN53829.1"/>
    <property type="molecule type" value="Genomic_DNA"/>
</dbReference>
<keyword evidence="1 7" id="KW-0808">Transferase</keyword>
<evidence type="ECO:0000313" key="8">
    <source>
        <dbReference type="Proteomes" id="UP000826550"/>
    </source>
</evidence>
<evidence type="ECO:0000256" key="1">
    <source>
        <dbReference type="ARBA" id="ARBA00022679"/>
    </source>
</evidence>
<dbReference type="SMART" id="SM00983">
    <property type="entry name" value="TPK_B1_binding"/>
    <property type="match status" value="1"/>
</dbReference>
<dbReference type="Pfam" id="PF04265">
    <property type="entry name" value="TPK_B1_binding"/>
    <property type="match status" value="1"/>
</dbReference>
<dbReference type="GO" id="GO:0004788">
    <property type="term" value="F:thiamine diphosphokinase activity"/>
    <property type="evidence" value="ECO:0007669"/>
    <property type="project" value="UniProtKB-EC"/>
</dbReference>
<keyword evidence="4" id="KW-0067">ATP-binding</keyword>
<evidence type="ECO:0000313" key="7">
    <source>
        <dbReference type="EMBL" id="QYN53829.1"/>
    </source>
</evidence>
<proteinExistence type="predicted"/>
<accession>A0ABX8W893</accession>
<dbReference type="Proteomes" id="UP000826550">
    <property type="component" value="Chromosome"/>
</dbReference>
<dbReference type="Pfam" id="PF04263">
    <property type="entry name" value="TPK_catalytic"/>
    <property type="match status" value="1"/>
</dbReference>
<dbReference type="InterPro" id="IPR007373">
    <property type="entry name" value="Thiamin_PyroPKinase_B1-bd"/>
</dbReference>
<keyword evidence="2" id="KW-0547">Nucleotide-binding</keyword>
<dbReference type="Gene3D" id="3.40.50.10240">
    <property type="entry name" value="Thiamin pyrophosphokinase, catalytic domain"/>
    <property type="match status" value="1"/>
</dbReference>
<evidence type="ECO:0000256" key="4">
    <source>
        <dbReference type="ARBA" id="ARBA00022840"/>
    </source>
</evidence>
<sequence length="228" mass="25484">MKAIALLGAPKDQWPTDLTALLKQAGQNGEFLIGVDRGSILLRELDLKPDLAVGDFDSLKPQELSQIEQTVADIRYSVPEKDLTDTELMIRYAFEDYGAEFLTLFGSTGGRLDHFMNNLLMVLKPEFSAYTEKIAIVDQQNEIQFYRPGTYTVKKLPGYKYFGVINLTPVQNLNISGAKYHLTGYNSPIPVSFGSNEFLPASETFNLACDQGVLAVIQSKDLDRYQNI</sequence>
<evidence type="ECO:0000256" key="2">
    <source>
        <dbReference type="ARBA" id="ARBA00022741"/>
    </source>
</evidence>
<dbReference type="RefSeq" id="WP_220221187.1">
    <property type="nucleotide sequence ID" value="NZ_CP048268.1"/>
</dbReference>
<dbReference type="InterPro" id="IPR036759">
    <property type="entry name" value="TPK_catalytic_sf"/>
</dbReference>
<evidence type="ECO:0000256" key="3">
    <source>
        <dbReference type="ARBA" id="ARBA00022777"/>
    </source>
</evidence>
<dbReference type="PANTHER" id="PTHR41299:SF1">
    <property type="entry name" value="THIAMINE PYROPHOSPHOKINASE"/>
    <property type="match status" value="1"/>
</dbReference>
<evidence type="ECO:0000256" key="5">
    <source>
        <dbReference type="NCBIfam" id="TIGR01378"/>
    </source>
</evidence>
<organism evidence="7 8">
    <name type="scientific">Lactobacillus panisapium</name>
    <dbReference type="NCBI Taxonomy" id="2012495"/>
    <lineage>
        <taxon>Bacteria</taxon>
        <taxon>Bacillati</taxon>
        <taxon>Bacillota</taxon>
        <taxon>Bacilli</taxon>
        <taxon>Lactobacillales</taxon>
        <taxon>Lactobacillaceae</taxon>
        <taxon>Lactobacillus</taxon>
    </lineage>
</organism>
<gene>
    <name evidence="7" type="ORF">GYM71_06095</name>
</gene>
<protein>
    <recommendedName>
        <fullName evidence="5">Thiamine diphosphokinase</fullName>
        <ecNumber evidence="5">2.7.6.2</ecNumber>
    </recommendedName>
</protein>
<dbReference type="SUPFAM" id="SSF63999">
    <property type="entry name" value="Thiamin pyrophosphokinase, catalytic domain"/>
    <property type="match status" value="1"/>
</dbReference>
<feature type="domain" description="Thiamin pyrophosphokinase thiamin-binding" evidence="6">
    <location>
        <begin position="149"/>
        <end position="215"/>
    </location>
</feature>
<dbReference type="EC" id="2.7.6.2" evidence="5"/>
<dbReference type="PANTHER" id="PTHR41299">
    <property type="entry name" value="THIAMINE PYROPHOSPHOKINASE"/>
    <property type="match status" value="1"/>
</dbReference>